<dbReference type="EMBL" id="QNUK01000022">
    <property type="protein sequence ID" value="KAF5907419.1"/>
    <property type="molecule type" value="Genomic_DNA"/>
</dbReference>
<keyword evidence="2" id="KW-1185">Reference proteome</keyword>
<name>A0A8J4UNV1_CLAMG</name>
<evidence type="ECO:0000313" key="1">
    <source>
        <dbReference type="EMBL" id="KAF5907419.1"/>
    </source>
</evidence>
<comment type="caution">
    <text evidence="1">The sequence shown here is derived from an EMBL/GenBank/DDBJ whole genome shotgun (WGS) entry which is preliminary data.</text>
</comment>
<accession>A0A8J4UNV1</accession>
<reference evidence="1" key="1">
    <citation type="submission" date="2020-07" db="EMBL/GenBank/DDBJ databases">
        <title>Clarias magur genome sequencing, assembly and annotation.</title>
        <authorList>
            <person name="Kushwaha B."/>
            <person name="Kumar R."/>
            <person name="Das P."/>
            <person name="Joshi C.G."/>
            <person name="Kumar D."/>
            <person name="Nagpure N.S."/>
            <person name="Pandey M."/>
            <person name="Agarwal S."/>
            <person name="Srivastava S."/>
            <person name="Singh M."/>
            <person name="Sahoo L."/>
            <person name="Jayasankar P."/>
            <person name="Meher P.K."/>
            <person name="Koringa P.G."/>
            <person name="Iquebal M.A."/>
            <person name="Das S.P."/>
            <person name="Bit A."/>
            <person name="Patnaik S."/>
            <person name="Patel N."/>
            <person name="Shah T.M."/>
            <person name="Hinsu A."/>
            <person name="Jena J.K."/>
        </authorList>
    </citation>
    <scope>NUCLEOTIDE SEQUENCE</scope>
    <source>
        <strain evidence="1">CIFAMagur01</strain>
        <tissue evidence="1">Testis</tissue>
    </source>
</reference>
<evidence type="ECO:0000313" key="2">
    <source>
        <dbReference type="Proteomes" id="UP000727407"/>
    </source>
</evidence>
<protein>
    <submittedName>
        <fullName evidence="1">NADH-ubiquinone oxidoreductase chain 5</fullName>
    </submittedName>
</protein>
<dbReference type="Proteomes" id="UP000727407">
    <property type="component" value="Unassembled WGS sequence"/>
</dbReference>
<gene>
    <name evidence="1" type="primary">nd5</name>
    <name evidence="1" type="ORF">DAT39_002875</name>
</gene>
<proteinExistence type="predicted"/>
<sequence>MLSSRILHFINLHPLACSTSQQFGKHQWLLWRSKVLQTERAKLFIGSESCEGEGACDGAF</sequence>
<organism evidence="1 2">
    <name type="scientific">Clarias magur</name>
    <name type="common">Asian catfish</name>
    <name type="synonym">Macropteronotus magur</name>
    <dbReference type="NCBI Taxonomy" id="1594786"/>
    <lineage>
        <taxon>Eukaryota</taxon>
        <taxon>Metazoa</taxon>
        <taxon>Chordata</taxon>
        <taxon>Craniata</taxon>
        <taxon>Vertebrata</taxon>
        <taxon>Euteleostomi</taxon>
        <taxon>Actinopterygii</taxon>
        <taxon>Neopterygii</taxon>
        <taxon>Teleostei</taxon>
        <taxon>Ostariophysi</taxon>
        <taxon>Siluriformes</taxon>
        <taxon>Clariidae</taxon>
        <taxon>Clarias</taxon>
    </lineage>
</organism>
<dbReference type="AlphaFoldDB" id="A0A8J4UNV1"/>